<reference evidence="3" key="1">
    <citation type="journal article" date="2017" name="Genome Biol.">
        <title>Comparative genomics reveals high biological diversity and specific adaptations in the industrially and medically important fungal genus Aspergillus.</title>
        <authorList>
            <person name="de Vries R.P."/>
            <person name="Riley R."/>
            <person name="Wiebenga A."/>
            <person name="Aguilar-Osorio G."/>
            <person name="Amillis S."/>
            <person name="Uchima C.A."/>
            <person name="Anderluh G."/>
            <person name="Asadollahi M."/>
            <person name="Askin M."/>
            <person name="Barry K."/>
            <person name="Battaglia E."/>
            <person name="Bayram O."/>
            <person name="Benocci T."/>
            <person name="Braus-Stromeyer S.A."/>
            <person name="Caldana C."/>
            <person name="Canovas D."/>
            <person name="Cerqueira G.C."/>
            <person name="Chen F."/>
            <person name="Chen W."/>
            <person name="Choi C."/>
            <person name="Clum A."/>
            <person name="Dos Santos R.A."/>
            <person name="Damasio A.R."/>
            <person name="Diallinas G."/>
            <person name="Emri T."/>
            <person name="Fekete E."/>
            <person name="Flipphi M."/>
            <person name="Freyberg S."/>
            <person name="Gallo A."/>
            <person name="Gournas C."/>
            <person name="Habgood R."/>
            <person name="Hainaut M."/>
            <person name="Harispe M.L."/>
            <person name="Henrissat B."/>
            <person name="Hilden K.S."/>
            <person name="Hope R."/>
            <person name="Hossain A."/>
            <person name="Karabika E."/>
            <person name="Karaffa L."/>
            <person name="Karanyi Z."/>
            <person name="Krasevec N."/>
            <person name="Kuo A."/>
            <person name="Kusch H."/>
            <person name="LaButti K."/>
            <person name="Lagendijk E.L."/>
            <person name="Lapidus A."/>
            <person name="Levasseur A."/>
            <person name="Lindquist E."/>
            <person name="Lipzen A."/>
            <person name="Logrieco A.F."/>
            <person name="MacCabe A."/>
            <person name="Maekelae M.R."/>
            <person name="Malavazi I."/>
            <person name="Melin P."/>
            <person name="Meyer V."/>
            <person name="Mielnichuk N."/>
            <person name="Miskei M."/>
            <person name="Molnar A.P."/>
            <person name="Mule G."/>
            <person name="Ngan C.Y."/>
            <person name="Orejas M."/>
            <person name="Orosz E."/>
            <person name="Ouedraogo J.P."/>
            <person name="Overkamp K.M."/>
            <person name="Park H.-S."/>
            <person name="Perrone G."/>
            <person name="Piumi F."/>
            <person name="Punt P.J."/>
            <person name="Ram A.F."/>
            <person name="Ramon A."/>
            <person name="Rauscher S."/>
            <person name="Record E."/>
            <person name="Riano-Pachon D.M."/>
            <person name="Robert V."/>
            <person name="Roehrig J."/>
            <person name="Ruller R."/>
            <person name="Salamov A."/>
            <person name="Salih N.S."/>
            <person name="Samson R.A."/>
            <person name="Sandor E."/>
            <person name="Sanguinetti M."/>
            <person name="Schuetze T."/>
            <person name="Sepcic K."/>
            <person name="Shelest E."/>
            <person name="Sherlock G."/>
            <person name="Sophianopoulou V."/>
            <person name="Squina F.M."/>
            <person name="Sun H."/>
            <person name="Susca A."/>
            <person name="Todd R.B."/>
            <person name="Tsang A."/>
            <person name="Unkles S.E."/>
            <person name="van de Wiele N."/>
            <person name="van Rossen-Uffink D."/>
            <person name="Oliveira J.V."/>
            <person name="Vesth T.C."/>
            <person name="Visser J."/>
            <person name="Yu J.-H."/>
            <person name="Zhou M."/>
            <person name="Andersen M.R."/>
            <person name="Archer D.B."/>
            <person name="Baker S.E."/>
            <person name="Benoit I."/>
            <person name="Brakhage A.A."/>
            <person name="Braus G.H."/>
            <person name="Fischer R."/>
            <person name="Frisvad J.C."/>
            <person name="Goldman G.H."/>
            <person name="Houbraken J."/>
            <person name="Oakley B."/>
            <person name="Pocsi I."/>
            <person name="Scazzocchio C."/>
            <person name="Seiboth B."/>
            <person name="vanKuyk P.A."/>
            <person name="Wortman J."/>
            <person name="Dyer P.S."/>
            <person name="Grigoriev I.V."/>
        </authorList>
    </citation>
    <scope>NUCLEOTIDE SEQUENCE [LARGE SCALE GENOMIC DNA]</scope>
    <source>
        <strain evidence="3">CBS 134.48</strain>
    </source>
</reference>
<organism evidence="2 3">
    <name type="scientific">Aspergillus tubingensis (strain CBS 134.48)</name>
    <dbReference type="NCBI Taxonomy" id="767770"/>
    <lineage>
        <taxon>Eukaryota</taxon>
        <taxon>Fungi</taxon>
        <taxon>Dikarya</taxon>
        <taxon>Ascomycota</taxon>
        <taxon>Pezizomycotina</taxon>
        <taxon>Eurotiomycetes</taxon>
        <taxon>Eurotiomycetidae</taxon>
        <taxon>Eurotiales</taxon>
        <taxon>Aspergillaceae</taxon>
        <taxon>Aspergillus</taxon>
        <taxon>Aspergillus subgen. Circumdati</taxon>
    </lineage>
</organism>
<dbReference type="EMBL" id="KV878206">
    <property type="protein sequence ID" value="OJI81565.1"/>
    <property type="molecule type" value="Genomic_DNA"/>
</dbReference>
<dbReference type="Proteomes" id="UP000184304">
    <property type="component" value="Unassembled WGS sequence"/>
</dbReference>
<evidence type="ECO:0000256" key="1">
    <source>
        <dbReference type="SAM" id="MobiDB-lite"/>
    </source>
</evidence>
<dbReference type="AlphaFoldDB" id="A0A1L9MX89"/>
<feature type="region of interest" description="Disordered" evidence="1">
    <location>
        <begin position="68"/>
        <end position="91"/>
    </location>
</feature>
<evidence type="ECO:0000313" key="2">
    <source>
        <dbReference type="EMBL" id="OJI81565.1"/>
    </source>
</evidence>
<dbReference type="VEuPathDB" id="FungiDB:ASPTUDRAFT_193447"/>
<feature type="region of interest" description="Disordered" evidence="1">
    <location>
        <begin position="294"/>
        <end position="386"/>
    </location>
</feature>
<evidence type="ECO:0000313" key="3">
    <source>
        <dbReference type="Proteomes" id="UP000184304"/>
    </source>
</evidence>
<dbReference type="OrthoDB" id="5407351at2759"/>
<proteinExistence type="predicted"/>
<dbReference type="Gene3D" id="6.10.280.230">
    <property type="match status" value="1"/>
</dbReference>
<sequence length="386" mass="42127">MSDALCGPSNALQNFQKHASVDRTLQQDRIISRQSPSQGFRSQNSSHGVLDPEFAAFESGLAGAPLPDVQHAGPFVPPSHQFPASGPAESSNWAADFQNMHISGPSHSLHQTSGPSVAPMAAMSQQGWQNEFAQQQRPSFQQHQPHVQGLQPTFAPRFPMTGTAFPPAQATAANQQPMADTFDESAFEAAFEQARADMMSQETEATPVHAEEVVEETNHVTAESTEEKIKIGSDTIPQTEKNDQQARVNDADELARTAGQLLDSVKHDQSQKFRESNFLALMRRIRDREVQIEGDEFREIPHPLHPGGKYYPERRKERQGQTIGDTDHHARGGATPNTTSAMHGISSKGNSASITSANNPESSPGGFGPSGDYSAYGDWRHGDRWA</sequence>
<protein>
    <recommendedName>
        <fullName evidence="4">Peroxin-20</fullName>
    </recommendedName>
</protein>
<feature type="compositionally biased region" description="Polar residues" evidence="1">
    <location>
        <begin position="335"/>
        <end position="359"/>
    </location>
</feature>
<gene>
    <name evidence="2" type="ORF">ASPTUDRAFT_193447</name>
</gene>
<dbReference type="OMA" id="DHHWDEM"/>
<keyword evidence="3" id="KW-1185">Reference proteome</keyword>
<name>A0A1L9MX89_ASPTC</name>
<evidence type="ECO:0008006" key="4">
    <source>
        <dbReference type="Google" id="ProtNLM"/>
    </source>
</evidence>
<accession>A0A1L9MX89</accession>
<feature type="compositionally biased region" description="Basic and acidic residues" evidence="1">
    <location>
        <begin position="311"/>
        <end position="330"/>
    </location>
</feature>
<dbReference type="STRING" id="767770.A0A1L9MX89"/>